<feature type="region of interest" description="Disordered" evidence="1">
    <location>
        <begin position="1"/>
        <end position="48"/>
    </location>
</feature>
<feature type="compositionally biased region" description="Acidic residues" evidence="1">
    <location>
        <begin position="390"/>
        <end position="404"/>
    </location>
</feature>
<sequence>MSAEGSSAKFAHNNPEHPLLMIDDSQYTSAEDYAPHTAPPPDLEGRDIPWTLRTFEEERILSALCDPAEPYPFPDPVPEPVLVSVVKNPGETFAAFKARRDEANNKFDADAASYETACAQRAEDLDTWKAFRVAYEQEEDLQVRRWIAKQKTDELIAQALRDEEEKAKREAEEKEKEETEGQGKETAEDEDADMVEVEVPLAAQAQARASTSGKRRVLVLDYVDPPALGASSSKGKGKAKATAGEESGEKNDKEKQPVKTRGEKTTLPGEKGLWALVEKGLECESCIKKGPTSPCWVQVQNTGAKRPITQCSACRGGRGGCSFAKNKHASAETVDEETVDNVRECLAEVKMLRTDVMDKIDRKHRSTRARMDRIEKKLDALLRHFKLTGTDEEEEKEEEEEEEKEEKRKTRSSKRRRV</sequence>
<proteinExistence type="predicted"/>
<accession>A0AAW0AR81</accession>
<evidence type="ECO:0000313" key="2">
    <source>
        <dbReference type="EMBL" id="KAK7015926.1"/>
    </source>
</evidence>
<gene>
    <name evidence="2" type="ORF">VNI00_018988</name>
</gene>
<keyword evidence="3" id="KW-1185">Reference proteome</keyword>
<feature type="region of interest" description="Disordered" evidence="1">
    <location>
        <begin position="228"/>
        <end position="266"/>
    </location>
</feature>
<feature type="region of interest" description="Disordered" evidence="1">
    <location>
        <begin position="163"/>
        <end position="195"/>
    </location>
</feature>
<organism evidence="2 3">
    <name type="scientific">Paramarasmius palmivorus</name>
    <dbReference type="NCBI Taxonomy" id="297713"/>
    <lineage>
        <taxon>Eukaryota</taxon>
        <taxon>Fungi</taxon>
        <taxon>Dikarya</taxon>
        <taxon>Basidiomycota</taxon>
        <taxon>Agaricomycotina</taxon>
        <taxon>Agaricomycetes</taxon>
        <taxon>Agaricomycetidae</taxon>
        <taxon>Agaricales</taxon>
        <taxon>Marasmiineae</taxon>
        <taxon>Marasmiaceae</taxon>
        <taxon>Paramarasmius</taxon>
    </lineage>
</organism>
<reference evidence="2 3" key="1">
    <citation type="submission" date="2024-01" db="EMBL/GenBank/DDBJ databases">
        <title>A draft genome for a cacao thread blight-causing isolate of Paramarasmius palmivorus.</title>
        <authorList>
            <person name="Baruah I.K."/>
            <person name="Bukari Y."/>
            <person name="Amoako-Attah I."/>
            <person name="Meinhardt L.W."/>
            <person name="Bailey B.A."/>
            <person name="Cohen S.P."/>
        </authorList>
    </citation>
    <scope>NUCLEOTIDE SEQUENCE [LARGE SCALE GENOMIC DNA]</scope>
    <source>
        <strain evidence="2 3">GH-12</strain>
    </source>
</reference>
<name>A0AAW0AR81_9AGAR</name>
<evidence type="ECO:0000313" key="3">
    <source>
        <dbReference type="Proteomes" id="UP001383192"/>
    </source>
</evidence>
<dbReference type="EMBL" id="JAYKXP010000298">
    <property type="protein sequence ID" value="KAK7015926.1"/>
    <property type="molecule type" value="Genomic_DNA"/>
</dbReference>
<feature type="compositionally biased region" description="Basic and acidic residues" evidence="1">
    <location>
        <begin position="163"/>
        <end position="186"/>
    </location>
</feature>
<dbReference type="AlphaFoldDB" id="A0AAW0AR81"/>
<feature type="compositionally biased region" description="Basic and acidic residues" evidence="1">
    <location>
        <begin position="247"/>
        <end position="264"/>
    </location>
</feature>
<protein>
    <submittedName>
        <fullName evidence="2">Uncharacterized protein</fullName>
    </submittedName>
</protein>
<feature type="compositionally biased region" description="Basic residues" evidence="1">
    <location>
        <begin position="409"/>
        <end position="418"/>
    </location>
</feature>
<feature type="region of interest" description="Disordered" evidence="1">
    <location>
        <begin position="385"/>
        <end position="418"/>
    </location>
</feature>
<dbReference type="Proteomes" id="UP001383192">
    <property type="component" value="Unassembled WGS sequence"/>
</dbReference>
<comment type="caution">
    <text evidence="2">The sequence shown here is derived from an EMBL/GenBank/DDBJ whole genome shotgun (WGS) entry which is preliminary data.</text>
</comment>
<feature type="compositionally biased region" description="Low complexity" evidence="1">
    <location>
        <begin position="229"/>
        <end position="245"/>
    </location>
</feature>
<evidence type="ECO:0000256" key="1">
    <source>
        <dbReference type="SAM" id="MobiDB-lite"/>
    </source>
</evidence>